<evidence type="ECO:0000313" key="1">
    <source>
        <dbReference type="EMBL" id="OGF77833.1"/>
    </source>
</evidence>
<evidence type="ECO:0000313" key="2">
    <source>
        <dbReference type="Proteomes" id="UP000178425"/>
    </source>
</evidence>
<comment type="caution">
    <text evidence="1">The sequence shown here is derived from an EMBL/GenBank/DDBJ whole genome shotgun (WGS) entry which is preliminary data.</text>
</comment>
<dbReference type="EMBL" id="MFHI01000034">
    <property type="protein sequence ID" value="OGF77833.1"/>
    <property type="molecule type" value="Genomic_DNA"/>
</dbReference>
<sequence>MGIYLVDKDPAIEARGMAEYSGRPYVEEKVKISGIDSKQIIYKETKAKSDSYVIPLNNNKFIVISVVARDGSDEWLSQGYKATLTMIIDQSKSATAETQKDRVQDDLALLNLIATTRPSAEMYRDSHPNYAGFCNTKEEPAHRTLAEIKEKLGSQPFRCTDGESYAVSAKLYSGEYYCADSTNFSGVISALHTSHSCK</sequence>
<dbReference type="AlphaFoldDB" id="A0A1F5WQ70"/>
<accession>A0A1F5WQ70</accession>
<reference evidence="1 2" key="1">
    <citation type="journal article" date="2016" name="Nat. Commun.">
        <title>Thousands of microbial genomes shed light on interconnected biogeochemical processes in an aquifer system.</title>
        <authorList>
            <person name="Anantharaman K."/>
            <person name="Brown C.T."/>
            <person name="Hug L.A."/>
            <person name="Sharon I."/>
            <person name="Castelle C.J."/>
            <person name="Probst A.J."/>
            <person name="Thomas B.C."/>
            <person name="Singh A."/>
            <person name="Wilkins M.J."/>
            <person name="Karaoz U."/>
            <person name="Brodie E.L."/>
            <person name="Williams K.H."/>
            <person name="Hubbard S.S."/>
            <person name="Banfield J.F."/>
        </authorList>
    </citation>
    <scope>NUCLEOTIDE SEQUENCE [LARGE SCALE GENOMIC DNA]</scope>
</reference>
<name>A0A1F5WQ70_9BACT</name>
<proteinExistence type="predicted"/>
<gene>
    <name evidence="1" type="ORF">A2W54_03455</name>
</gene>
<dbReference type="Proteomes" id="UP000178425">
    <property type="component" value="Unassembled WGS sequence"/>
</dbReference>
<organism evidence="1 2">
    <name type="scientific">Candidatus Giovannonibacteria bacterium RIFCSPHIGHO2_02_43_13</name>
    <dbReference type="NCBI Taxonomy" id="1798330"/>
    <lineage>
        <taxon>Bacteria</taxon>
        <taxon>Candidatus Giovannoniibacteriota</taxon>
    </lineage>
</organism>
<protein>
    <submittedName>
        <fullName evidence="1">Uncharacterized protein</fullName>
    </submittedName>
</protein>